<comment type="caution">
    <text evidence="2">The sequence shown here is derived from an EMBL/GenBank/DDBJ whole genome shotgun (WGS) entry which is preliminary data.</text>
</comment>
<evidence type="ECO:0000256" key="1">
    <source>
        <dbReference type="SAM" id="SignalP"/>
    </source>
</evidence>
<protein>
    <submittedName>
        <fullName evidence="2">Uncharacterized protein</fullName>
    </submittedName>
</protein>
<accession>A0ABV8G0R0</accession>
<feature type="chain" id="PRO_5045180458" evidence="1">
    <location>
        <begin position="25"/>
        <end position="199"/>
    </location>
</feature>
<keyword evidence="1" id="KW-0732">Signal</keyword>
<organism evidence="2 3">
    <name type="scientific">Nonomuraea purpurea</name>
    <dbReference type="NCBI Taxonomy" id="1849276"/>
    <lineage>
        <taxon>Bacteria</taxon>
        <taxon>Bacillati</taxon>
        <taxon>Actinomycetota</taxon>
        <taxon>Actinomycetes</taxon>
        <taxon>Streptosporangiales</taxon>
        <taxon>Streptosporangiaceae</taxon>
        <taxon>Nonomuraea</taxon>
    </lineage>
</organism>
<gene>
    <name evidence="2" type="ORF">ACFOY2_05645</name>
</gene>
<dbReference type="EMBL" id="JBHSBI010000002">
    <property type="protein sequence ID" value="MFC4006694.1"/>
    <property type="molecule type" value="Genomic_DNA"/>
</dbReference>
<name>A0ABV8G0R0_9ACTN</name>
<sequence length="199" mass="21248">MRLRILVAFAALFGTFLIATPAEAAATYRGDSDHVQRIRATTTPGIAKITHTGDGYFSVWGLDRSGKQQQLLANRVGAYKGTAVYNAGTGNGLAALKIGADGPWTIQLLPLSKARSWSATTSGGTDDVLRLSRPSRGFHTLRIRHTGDGYFSVWALDGRGRRSNLLANKVGAYKGSVSLPAGTQYAVIGSDGPWSIVRR</sequence>
<evidence type="ECO:0000313" key="2">
    <source>
        <dbReference type="EMBL" id="MFC4006694.1"/>
    </source>
</evidence>
<evidence type="ECO:0000313" key="3">
    <source>
        <dbReference type="Proteomes" id="UP001595851"/>
    </source>
</evidence>
<reference evidence="3" key="1">
    <citation type="journal article" date="2019" name="Int. J. Syst. Evol. Microbiol.">
        <title>The Global Catalogue of Microorganisms (GCM) 10K type strain sequencing project: providing services to taxonomists for standard genome sequencing and annotation.</title>
        <authorList>
            <consortium name="The Broad Institute Genomics Platform"/>
            <consortium name="The Broad Institute Genome Sequencing Center for Infectious Disease"/>
            <person name="Wu L."/>
            <person name="Ma J."/>
        </authorList>
    </citation>
    <scope>NUCLEOTIDE SEQUENCE [LARGE SCALE GENOMIC DNA]</scope>
    <source>
        <strain evidence="3">TBRC 1276</strain>
    </source>
</reference>
<dbReference type="Proteomes" id="UP001595851">
    <property type="component" value="Unassembled WGS sequence"/>
</dbReference>
<proteinExistence type="predicted"/>
<keyword evidence="3" id="KW-1185">Reference proteome</keyword>
<dbReference type="RefSeq" id="WP_379526831.1">
    <property type="nucleotide sequence ID" value="NZ_JBHSBI010000002.1"/>
</dbReference>
<feature type="signal peptide" evidence="1">
    <location>
        <begin position="1"/>
        <end position="24"/>
    </location>
</feature>